<evidence type="ECO:0000256" key="2">
    <source>
        <dbReference type="ARBA" id="ARBA00023125"/>
    </source>
</evidence>
<dbReference type="InterPro" id="IPR000524">
    <property type="entry name" value="Tscrpt_reg_HTH_GntR"/>
</dbReference>
<comment type="caution">
    <text evidence="5">The sequence shown here is derived from an EMBL/GenBank/DDBJ whole genome shotgun (WGS) entry which is preliminary data.</text>
</comment>
<evidence type="ECO:0000313" key="6">
    <source>
        <dbReference type="Proteomes" id="UP000544090"/>
    </source>
</evidence>
<dbReference type="Pfam" id="PF00392">
    <property type="entry name" value="GntR"/>
    <property type="match status" value="1"/>
</dbReference>
<dbReference type="SMART" id="SM00895">
    <property type="entry name" value="FCD"/>
    <property type="match status" value="1"/>
</dbReference>
<dbReference type="PANTHER" id="PTHR43537:SF24">
    <property type="entry name" value="GLUCONATE OPERON TRANSCRIPTIONAL REPRESSOR"/>
    <property type="match status" value="1"/>
</dbReference>
<dbReference type="GO" id="GO:0003700">
    <property type="term" value="F:DNA-binding transcription factor activity"/>
    <property type="evidence" value="ECO:0007669"/>
    <property type="project" value="InterPro"/>
</dbReference>
<dbReference type="RefSeq" id="WP_168485762.1">
    <property type="nucleotide sequence ID" value="NZ_JAAZSQ010000005.1"/>
</dbReference>
<dbReference type="SMART" id="SM00345">
    <property type="entry name" value="HTH_GNTR"/>
    <property type="match status" value="1"/>
</dbReference>
<evidence type="ECO:0000256" key="1">
    <source>
        <dbReference type="ARBA" id="ARBA00023015"/>
    </source>
</evidence>
<dbReference type="EMBL" id="JAAZSQ010000005">
    <property type="protein sequence ID" value="NKX54422.1"/>
    <property type="molecule type" value="Genomic_DNA"/>
</dbReference>
<evidence type="ECO:0000256" key="3">
    <source>
        <dbReference type="ARBA" id="ARBA00023163"/>
    </source>
</evidence>
<keyword evidence="2" id="KW-0238">DNA-binding</keyword>
<dbReference type="PRINTS" id="PR00035">
    <property type="entry name" value="HTHGNTR"/>
</dbReference>
<dbReference type="CDD" id="cd07377">
    <property type="entry name" value="WHTH_GntR"/>
    <property type="match status" value="1"/>
</dbReference>
<feature type="domain" description="HTH gntR-type" evidence="4">
    <location>
        <begin position="11"/>
        <end position="78"/>
    </location>
</feature>
<keyword evidence="6" id="KW-1185">Reference proteome</keyword>
<accession>A0A7X6HEX3</accession>
<keyword evidence="3" id="KW-0804">Transcription</keyword>
<dbReference type="Gene3D" id="1.10.10.10">
    <property type="entry name" value="Winged helix-like DNA-binding domain superfamily/Winged helix DNA-binding domain"/>
    <property type="match status" value="1"/>
</dbReference>
<dbReference type="SUPFAM" id="SSF46785">
    <property type="entry name" value="Winged helix' DNA-binding domain"/>
    <property type="match status" value="1"/>
</dbReference>
<evidence type="ECO:0000313" key="5">
    <source>
        <dbReference type="EMBL" id="NKX54422.1"/>
    </source>
</evidence>
<reference evidence="5 6" key="1">
    <citation type="submission" date="2020-04" db="EMBL/GenBank/DDBJ databases">
        <title>Arthrobacter sp. nov.</title>
        <authorList>
            <person name="Liu S."/>
        </authorList>
    </citation>
    <scope>NUCLEOTIDE SEQUENCE [LARGE SCALE GENOMIC DNA]</scope>
    <source>
        <strain evidence="5 6">E918</strain>
    </source>
</reference>
<name>A0A7X6HEX3_9MICC</name>
<organism evidence="5 6">
    <name type="scientific">Arthrobacter mobilis</name>
    <dbReference type="NCBI Taxonomy" id="2724944"/>
    <lineage>
        <taxon>Bacteria</taxon>
        <taxon>Bacillati</taxon>
        <taxon>Actinomycetota</taxon>
        <taxon>Actinomycetes</taxon>
        <taxon>Micrococcales</taxon>
        <taxon>Micrococcaceae</taxon>
        <taxon>Arthrobacter</taxon>
    </lineage>
</organism>
<dbReference type="PROSITE" id="PS50949">
    <property type="entry name" value="HTH_GNTR"/>
    <property type="match status" value="1"/>
</dbReference>
<dbReference type="InterPro" id="IPR036390">
    <property type="entry name" value="WH_DNA-bd_sf"/>
</dbReference>
<dbReference type="InterPro" id="IPR036388">
    <property type="entry name" value="WH-like_DNA-bd_sf"/>
</dbReference>
<dbReference type="PANTHER" id="PTHR43537">
    <property type="entry name" value="TRANSCRIPTIONAL REGULATOR, GNTR FAMILY"/>
    <property type="match status" value="1"/>
</dbReference>
<proteinExistence type="predicted"/>
<dbReference type="Pfam" id="PF07729">
    <property type="entry name" value="FCD"/>
    <property type="match status" value="1"/>
</dbReference>
<gene>
    <name evidence="5" type="ORF">HGG74_07675</name>
</gene>
<protein>
    <submittedName>
        <fullName evidence="5">GntR family transcriptional regulator</fullName>
    </submittedName>
</protein>
<dbReference type="GO" id="GO:0003677">
    <property type="term" value="F:DNA binding"/>
    <property type="evidence" value="ECO:0007669"/>
    <property type="project" value="UniProtKB-KW"/>
</dbReference>
<dbReference type="InterPro" id="IPR008920">
    <property type="entry name" value="TF_FadR/GntR_C"/>
</dbReference>
<evidence type="ECO:0000259" key="4">
    <source>
        <dbReference type="PROSITE" id="PS50949"/>
    </source>
</evidence>
<dbReference type="SUPFAM" id="SSF48008">
    <property type="entry name" value="GntR ligand-binding domain-like"/>
    <property type="match status" value="1"/>
</dbReference>
<dbReference type="Proteomes" id="UP000544090">
    <property type="component" value="Unassembled WGS sequence"/>
</dbReference>
<sequence>MDATPVKRMAAPLRQEVTEALRRAIVTSEFSPGERLVESTLCDKFDVSRTVIREALRQLETEGLISIVPNRGPEVATLSMKQAEDLYEARQALESKAGALFAERATDAQCTELLSALNEVKAAVADGDPNRNLAVKDRFYEVLLAGSGNAEIQRMLKIVNARIQMLRMYSLASPDRGAHTVAELTRITAAAAVNRDPDEAARACNDHVRNAAAAGLAELRRILEG</sequence>
<dbReference type="Gene3D" id="1.20.120.530">
    <property type="entry name" value="GntR ligand-binding domain-like"/>
    <property type="match status" value="1"/>
</dbReference>
<dbReference type="AlphaFoldDB" id="A0A7X6HEX3"/>
<keyword evidence="1" id="KW-0805">Transcription regulation</keyword>
<dbReference type="InterPro" id="IPR011711">
    <property type="entry name" value="GntR_C"/>
</dbReference>